<comment type="subunit">
    <text evidence="2 8">Homodimer.</text>
</comment>
<dbReference type="KEGG" id="nlc:EBAPG3_007700"/>
<dbReference type="GO" id="GO:0008270">
    <property type="term" value="F:zinc ion binding"/>
    <property type="evidence" value="ECO:0007669"/>
    <property type="project" value="UniProtKB-UniRule"/>
</dbReference>
<dbReference type="HAMAP" id="MF_00972">
    <property type="entry name" value="tRNA_aden_deaminase"/>
    <property type="match status" value="1"/>
</dbReference>
<keyword evidence="6 8" id="KW-0862">Zinc</keyword>
<dbReference type="EMBL" id="CP021106">
    <property type="protein sequence ID" value="ARO87664.1"/>
    <property type="molecule type" value="Genomic_DNA"/>
</dbReference>
<evidence type="ECO:0000256" key="6">
    <source>
        <dbReference type="ARBA" id="ARBA00022833"/>
    </source>
</evidence>
<evidence type="ECO:0000259" key="9">
    <source>
        <dbReference type="PROSITE" id="PS51747"/>
    </source>
</evidence>
<accession>A0A1W6SPC2</accession>
<sequence>MNDRNISDADFMRLALELAKQAQEAGEVPVGAVVVKDGAIIGRGYNRPITTADPTAHAEVMAMRDAARYLGNYRLADCTLYVTLEPCAMCVGAIFHARIARLVYGAADPKTGACGSVIDLPAESRLNHHMRVTGNVLAEEGGDRLKQFFAERRKVAANGGDTGH</sequence>
<comment type="similarity">
    <text evidence="1">Belongs to the cytidine and deoxycytidylate deaminase family. ADAT2 subfamily.</text>
</comment>
<gene>
    <name evidence="8" type="primary">tadA</name>
    <name evidence="10" type="ORF">EBAPG3_007700</name>
</gene>
<keyword evidence="11" id="KW-1185">Reference proteome</keyword>
<evidence type="ECO:0000256" key="7">
    <source>
        <dbReference type="ARBA" id="ARBA00048045"/>
    </source>
</evidence>
<keyword evidence="4 8" id="KW-0479">Metal-binding</keyword>
<keyword evidence="5 8" id="KW-0378">Hydrolase</keyword>
<reference evidence="10 11" key="1">
    <citation type="journal article" date="2015" name="Int. J. Syst. Evol. Microbiol.">
        <title>Nitrosospira lacus sp. nov., a psychrotolerant, ammonia-oxidizing bacterium from sandy lake sediment.</title>
        <authorList>
            <person name="Urakawa H."/>
            <person name="Garcia J.C."/>
            <person name="Nielsen J.L."/>
            <person name="Le V.Q."/>
            <person name="Kozlowski J.A."/>
            <person name="Stein L.Y."/>
            <person name="Lim C.K."/>
            <person name="Pommerening-Roser A."/>
            <person name="Martens-Habbena W."/>
            <person name="Stahl D.A."/>
            <person name="Klotz M.G."/>
        </authorList>
    </citation>
    <scope>NUCLEOTIDE SEQUENCE [LARGE SCALE GENOMIC DNA]</scope>
    <source>
        <strain evidence="10 11">APG3</strain>
    </source>
</reference>
<keyword evidence="3 8" id="KW-0819">tRNA processing</keyword>
<evidence type="ECO:0000256" key="4">
    <source>
        <dbReference type="ARBA" id="ARBA00022723"/>
    </source>
</evidence>
<dbReference type="InterPro" id="IPR002125">
    <property type="entry name" value="CMP_dCMP_dom"/>
</dbReference>
<protein>
    <recommendedName>
        <fullName evidence="8">tRNA-specific adenosine deaminase</fullName>
        <ecNumber evidence="8">3.5.4.33</ecNumber>
    </recommendedName>
</protein>
<dbReference type="GO" id="GO:0002100">
    <property type="term" value="P:tRNA wobble adenosine to inosine editing"/>
    <property type="evidence" value="ECO:0007669"/>
    <property type="project" value="UniProtKB-UniRule"/>
</dbReference>
<evidence type="ECO:0000256" key="2">
    <source>
        <dbReference type="ARBA" id="ARBA00011738"/>
    </source>
</evidence>
<evidence type="ECO:0000256" key="8">
    <source>
        <dbReference type="HAMAP-Rule" id="MF_00972"/>
    </source>
</evidence>
<evidence type="ECO:0000256" key="3">
    <source>
        <dbReference type="ARBA" id="ARBA00022694"/>
    </source>
</evidence>
<feature type="binding site" evidence="8">
    <location>
        <position position="87"/>
    </location>
    <ligand>
        <name>Zn(2+)</name>
        <dbReference type="ChEBI" id="CHEBI:29105"/>
        <note>catalytic</note>
    </ligand>
</feature>
<dbReference type="PROSITE" id="PS51747">
    <property type="entry name" value="CYT_DCMP_DEAMINASES_2"/>
    <property type="match status" value="1"/>
</dbReference>
<feature type="binding site" evidence="8">
    <location>
        <position position="90"/>
    </location>
    <ligand>
        <name>Zn(2+)</name>
        <dbReference type="ChEBI" id="CHEBI:29105"/>
        <note>catalytic</note>
    </ligand>
</feature>
<dbReference type="OrthoDB" id="9802676at2"/>
<organism evidence="10 11">
    <name type="scientific">Nitrosospira lacus</name>
    <dbReference type="NCBI Taxonomy" id="1288494"/>
    <lineage>
        <taxon>Bacteria</taxon>
        <taxon>Pseudomonadati</taxon>
        <taxon>Pseudomonadota</taxon>
        <taxon>Betaproteobacteria</taxon>
        <taxon>Nitrosomonadales</taxon>
        <taxon>Nitrosomonadaceae</taxon>
        <taxon>Nitrosospira</taxon>
    </lineage>
</organism>
<evidence type="ECO:0000313" key="11">
    <source>
        <dbReference type="Proteomes" id="UP000012179"/>
    </source>
</evidence>
<dbReference type="Pfam" id="PF00383">
    <property type="entry name" value="dCMP_cyt_deam_1"/>
    <property type="match status" value="1"/>
</dbReference>
<dbReference type="NCBIfam" id="NF008113">
    <property type="entry name" value="PRK10860.1"/>
    <property type="match status" value="1"/>
</dbReference>
<comment type="function">
    <text evidence="8">Catalyzes the deamination of adenosine to inosine at the wobble position 34 of tRNA(Arg2).</text>
</comment>
<dbReference type="AlphaFoldDB" id="A0A1W6SPC2"/>
<evidence type="ECO:0000313" key="10">
    <source>
        <dbReference type="EMBL" id="ARO87664.1"/>
    </source>
</evidence>
<dbReference type="eggNOG" id="COG0590">
    <property type="taxonomic scope" value="Bacteria"/>
</dbReference>
<dbReference type="InterPro" id="IPR016193">
    <property type="entry name" value="Cytidine_deaminase-like"/>
</dbReference>
<feature type="active site" description="Proton donor" evidence="8">
    <location>
        <position position="59"/>
    </location>
</feature>
<feature type="binding site" evidence="8">
    <location>
        <position position="57"/>
    </location>
    <ligand>
        <name>Zn(2+)</name>
        <dbReference type="ChEBI" id="CHEBI:29105"/>
        <note>catalytic</note>
    </ligand>
</feature>
<dbReference type="CDD" id="cd01285">
    <property type="entry name" value="nucleoside_deaminase"/>
    <property type="match status" value="1"/>
</dbReference>
<dbReference type="InterPro" id="IPR028883">
    <property type="entry name" value="tRNA_aden_deaminase"/>
</dbReference>
<evidence type="ECO:0000256" key="1">
    <source>
        <dbReference type="ARBA" id="ARBA00010669"/>
    </source>
</evidence>
<dbReference type="PANTHER" id="PTHR11079:SF202">
    <property type="entry name" value="TRNA-SPECIFIC ADENOSINE DEAMINASE"/>
    <property type="match status" value="1"/>
</dbReference>
<dbReference type="SUPFAM" id="SSF53927">
    <property type="entry name" value="Cytidine deaminase-like"/>
    <property type="match status" value="1"/>
</dbReference>
<comment type="catalytic activity">
    <reaction evidence="7 8">
        <text>adenosine(34) in tRNA + H2O + H(+) = inosine(34) in tRNA + NH4(+)</text>
        <dbReference type="Rhea" id="RHEA:43168"/>
        <dbReference type="Rhea" id="RHEA-COMP:10373"/>
        <dbReference type="Rhea" id="RHEA-COMP:10374"/>
        <dbReference type="ChEBI" id="CHEBI:15377"/>
        <dbReference type="ChEBI" id="CHEBI:15378"/>
        <dbReference type="ChEBI" id="CHEBI:28938"/>
        <dbReference type="ChEBI" id="CHEBI:74411"/>
        <dbReference type="ChEBI" id="CHEBI:82852"/>
        <dbReference type="EC" id="3.5.4.33"/>
    </reaction>
</comment>
<dbReference type="PANTHER" id="PTHR11079">
    <property type="entry name" value="CYTOSINE DEAMINASE FAMILY MEMBER"/>
    <property type="match status" value="1"/>
</dbReference>
<proteinExistence type="inferred from homology"/>
<evidence type="ECO:0000256" key="5">
    <source>
        <dbReference type="ARBA" id="ARBA00022801"/>
    </source>
</evidence>
<dbReference type="PROSITE" id="PS00903">
    <property type="entry name" value="CYT_DCMP_DEAMINASES_1"/>
    <property type="match status" value="1"/>
</dbReference>
<dbReference type="RefSeq" id="WP_040851963.1">
    <property type="nucleotide sequence ID" value="NZ_CP021106.3"/>
</dbReference>
<dbReference type="InterPro" id="IPR016192">
    <property type="entry name" value="APOBEC/CMP_deaminase_Zn-bd"/>
</dbReference>
<comment type="cofactor">
    <cofactor evidence="8">
        <name>Zn(2+)</name>
        <dbReference type="ChEBI" id="CHEBI:29105"/>
    </cofactor>
    <text evidence="8">Binds 1 zinc ion per subunit.</text>
</comment>
<dbReference type="GO" id="GO:0052717">
    <property type="term" value="F:tRNA-specific adenosine-34 deaminase activity"/>
    <property type="evidence" value="ECO:0007669"/>
    <property type="project" value="UniProtKB-UniRule"/>
</dbReference>
<dbReference type="EC" id="3.5.4.33" evidence="8"/>
<dbReference type="Gene3D" id="3.40.140.10">
    <property type="entry name" value="Cytidine Deaminase, domain 2"/>
    <property type="match status" value="1"/>
</dbReference>
<name>A0A1W6SPC2_9PROT</name>
<dbReference type="Proteomes" id="UP000012179">
    <property type="component" value="Chromosome"/>
</dbReference>
<feature type="domain" description="CMP/dCMP-type deaminase" evidence="9">
    <location>
        <begin position="6"/>
        <end position="133"/>
    </location>
</feature>
<dbReference type="FunFam" id="3.40.140.10:FF:000005">
    <property type="entry name" value="tRNA-specific adenosine deaminase"/>
    <property type="match status" value="1"/>
</dbReference>